<accession>A0ACB9G482</accession>
<gene>
    <name evidence="1" type="ORF">L1987_47689</name>
</gene>
<organism evidence="1 2">
    <name type="scientific">Smallanthus sonchifolius</name>
    <dbReference type="NCBI Taxonomy" id="185202"/>
    <lineage>
        <taxon>Eukaryota</taxon>
        <taxon>Viridiplantae</taxon>
        <taxon>Streptophyta</taxon>
        <taxon>Embryophyta</taxon>
        <taxon>Tracheophyta</taxon>
        <taxon>Spermatophyta</taxon>
        <taxon>Magnoliopsida</taxon>
        <taxon>eudicotyledons</taxon>
        <taxon>Gunneridae</taxon>
        <taxon>Pentapetalae</taxon>
        <taxon>asterids</taxon>
        <taxon>campanulids</taxon>
        <taxon>Asterales</taxon>
        <taxon>Asteraceae</taxon>
        <taxon>Asteroideae</taxon>
        <taxon>Heliantheae alliance</taxon>
        <taxon>Millerieae</taxon>
        <taxon>Smallanthus</taxon>
    </lineage>
</organism>
<reference evidence="1 2" key="2">
    <citation type="journal article" date="2022" name="Mol. Ecol. Resour.">
        <title>The genomes of chicory, endive, great burdock and yacon provide insights into Asteraceae paleo-polyploidization history and plant inulin production.</title>
        <authorList>
            <person name="Fan W."/>
            <person name="Wang S."/>
            <person name="Wang H."/>
            <person name="Wang A."/>
            <person name="Jiang F."/>
            <person name="Liu H."/>
            <person name="Zhao H."/>
            <person name="Xu D."/>
            <person name="Zhang Y."/>
        </authorList>
    </citation>
    <scope>NUCLEOTIDE SEQUENCE [LARGE SCALE GENOMIC DNA]</scope>
    <source>
        <strain evidence="2">cv. Yunnan</strain>
        <tissue evidence="1">Leaves</tissue>
    </source>
</reference>
<reference evidence="2" key="1">
    <citation type="journal article" date="2022" name="Mol. Ecol. Resour.">
        <title>The genomes of chicory, endive, great burdock and yacon provide insights into Asteraceae palaeo-polyploidization history and plant inulin production.</title>
        <authorList>
            <person name="Fan W."/>
            <person name="Wang S."/>
            <person name="Wang H."/>
            <person name="Wang A."/>
            <person name="Jiang F."/>
            <person name="Liu H."/>
            <person name="Zhao H."/>
            <person name="Xu D."/>
            <person name="Zhang Y."/>
        </authorList>
    </citation>
    <scope>NUCLEOTIDE SEQUENCE [LARGE SCALE GENOMIC DNA]</scope>
    <source>
        <strain evidence="2">cv. Yunnan</strain>
    </source>
</reference>
<protein>
    <submittedName>
        <fullName evidence="1">Uncharacterized protein</fullName>
    </submittedName>
</protein>
<proteinExistence type="predicted"/>
<name>A0ACB9G482_9ASTR</name>
<dbReference type="EMBL" id="CM042032">
    <property type="protein sequence ID" value="KAI3777886.1"/>
    <property type="molecule type" value="Genomic_DNA"/>
</dbReference>
<keyword evidence="2" id="KW-1185">Reference proteome</keyword>
<evidence type="ECO:0000313" key="2">
    <source>
        <dbReference type="Proteomes" id="UP001056120"/>
    </source>
</evidence>
<sequence length="107" mass="11861">MGAGLLESGIKPNGNFRSGSTNAKRIVMVQAAFTVPGGYNNDKGYPILRNHRAFVISDAISLTFATISILVFLHILTSRYAEQDFLETLPKKLINTLPLYRCHDVCF</sequence>
<evidence type="ECO:0000313" key="1">
    <source>
        <dbReference type="EMBL" id="KAI3777886.1"/>
    </source>
</evidence>
<dbReference type="Proteomes" id="UP001056120">
    <property type="component" value="Linkage Group LG15"/>
</dbReference>
<comment type="caution">
    <text evidence="1">The sequence shown here is derived from an EMBL/GenBank/DDBJ whole genome shotgun (WGS) entry which is preliminary data.</text>
</comment>